<protein>
    <submittedName>
        <fullName evidence="1">Uncharacterized protein</fullName>
    </submittedName>
</protein>
<organism evidence="1 2">
    <name type="scientific">Dermatophagoides pteronyssinus</name>
    <name type="common">European house dust mite</name>
    <dbReference type="NCBI Taxonomy" id="6956"/>
    <lineage>
        <taxon>Eukaryota</taxon>
        <taxon>Metazoa</taxon>
        <taxon>Ecdysozoa</taxon>
        <taxon>Arthropoda</taxon>
        <taxon>Chelicerata</taxon>
        <taxon>Arachnida</taxon>
        <taxon>Acari</taxon>
        <taxon>Acariformes</taxon>
        <taxon>Sarcoptiformes</taxon>
        <taxon>Astigmata</taxon>
        <taxon>Psoroptidia</taxon>
        <taxon>Analgoidea</taxon>
        <taxon>Pyroglyphidae</taxon>
        <taxon>Dermatophagoidinae</taxon>
        <taxon>Dermatophagoides</taxon>
    </lineage>
</organism>
<gene>
    <name evidence="1" type="ORF">DERP_000664</name>
</gene>
<accession>A0ABQ8J0S2</accession>
<dbReference type="EMBL" id="NJHN03000095">
    <property type="protein sequence ID" value="KAH9416167.1"/>
    <property type="molecule type" value="Genomic_DNA"/>
</dbReference>
<evidence type="ECO:0000313" key="1">
    <source>
        <dbReference type="EMBL" id="KAH9416167.1"/>
    </source>
</evidence>
<comment type="caution">
    <text evidence="1">The sequence shown here is derived from an EMBL/GenBank/DDBJ whole genome shotgun (WGS) entry which is preliminary data.</text>
</comment>
<proteinExistence type="predicted"/>
<sequence>MNVMNVGGKIEVTYNLGILTLSNDIVLDGIQPACGDNSGSIGFFLIDGIDDDFVDCCFDFVIHKYRSINDFVACFFNQCITGGYCWVFHKQRVIC</sequence>
<dbReference type="Proteomes" id="UP000887458">
    <property type="component" value="Unassembled WGS sequence"/>
</dbReference>
<evidence type="ECO:0000313" key="2">
    <source>
        <dbReference type="Proteomes" id="UP000887458"/>
    </source>
</evidence>
<reference evidence="1 2" key="2">
    <citation type="journal article" date="2022" name="Mol. Biol. Evol.">
        <title>Comparative Genomics Reveals Insights into the Divergent Evolution of Astigmatic Mites and Household Pest Adaptations.</title>
        <authorList>
            <person name="Xiong Q."/>
            <person name="Wan A.T."/>
            <person name="Liu X."/>
            <person name="Fung C.S."/>
            <person name="Xiao X."/>
            <person name="Malainual N."/>
            <person name="Hou J."/>
            <person name="Wang L."/>
            <person name="Wang M."/>
            <person name="Yang K.Y."/>
            <person name="Cui Y."/>
            <person name="Leung E.L."/>
            <person name="Nong W."/>
            <person name="Shin S.K."/>
            <person name="Au S.W."/>
            <person name="Jeong K.Y."/>
            <person name="Chew F.T."/>
            <person name="Hui J.H."/>
            <person name="Leung T.F."/>
            <person name="Tungtrongchitr A."/>
            <person name="Zhong N."/>
            <person name="Liu Z."/>
            <person name="Tsui S.K."/>
        </authorList>
    </citation>
    <scope>NUCLEOTIDE SEQUENCE [LARGE SCALE GENOMIC DNA]</scope>
    <source>
        <strain evidence="1">Derp</strain>
    </source>
</reference>
<reference evidence="1 2" key="1">
    <citation type="journal article" date="2018" name="J. Allergy Clin. Immunol.">
        <title>High-quality assembly of Dermatophagoides pteronyssinus genome and transcriptome reveals a wide range of novel allergens.</title>
        <authorList>
            <person name="Liu X.Y."/>
            <person name="Yang K.Y."/>
            <person name="Wang M.Q."/>
            <person name="Kwok J.S."/>
            <person name="Zeng X."/>
            <person name="Yang Z."/>
            <person name="Xiao X.J."/>
            <person name="Lau C.P."/>
            <person name="Li Y."/>
            <person name="Huang Z.M."/>
            <person name="Ba J.G."/>
            <person name="Yim A.K."/>
            <person name="Ouyang C.Y."/>
            <person name="Ngai S.M."/>
            <person name="Chan T.F."/>
            <person name="Leung E.L."/>
            <person name="Liu L."/>
            <person name="Liu Z.G."/>
            <person name="Tsui S.K."/>
        </authorList>
    </citation>
    <scope>NUCLEOTIDE SEQUENCE [LARGE SCALE GENOMIC DNA]</scope>
    <source>
        <strain evidence="1">Derp</strain>
    </source>
</reference>
<name>A0ABQ8J0S2_DERPT</name>
<keyword evidence="2" id="KW-1185">Reference proteome</keyword>